<feature type="compositionally biased region" description="Gly residues" evidence="1">
    <location>
        <begin position="393"/>
        <end position="404"/>
    </location>
</feature>
<evidence type="ECO:0000313" key="2">
    <source>
        <dbReference type="EMBL" id="GAW79583.1"/>
    </source>
</evidence>
<dbReference type="PANTHER" id="PTHR35001">
    <property type="entry name" value="COLLAGEN IV NC1 DOMAIN-CONTAINING PROTEIN"/>
    <property type="match status" value="1"/>
</dbReference>
<feature type="compositionally biased region" description="Basic and acidic residues" evidence="1">
    <location>
        <begin position="225"/>
        <end position="235"/>
    </location>
</feature>
<proteinExistence type="predicted"/>
<feature type="compositionally biased region" description="Gly residues" evidence="1">
    <location>
        <begin position="533"/>
        <end position="549"/>
    </location>
</feature>
<comment type="caution">
    <text evidence="2">The sequence shown here is derived from an EMBL/GenBank/DDBJ whole genome shotgun (WGS) entry which is preliminary data.</text>
</comment>
<feature type="compositionally biased region" description="Acidic residues" evidence="1">
    <location>
        <begin position="500"/>
        <end position="510"/>
    </location>
</feature>
<feature type="compositionally biased region" description="Gly residues" evidence="1">
    <location>
        <begin position="583"/>
        <end position="594"/>
    </location>
</feature>
<feature type="compositionally biased region" description="Basic and acidic residues" evidence="1">
    <location>
        <begin position="377"/>
        <end position="390"/>
    </location>
</feature>
<dbReference type="RefSeq" id="XP_028542172.1">
    <property type="nucleotide sequence ID" value="XM_028686371.1"/>
</dbReference>
<feature type="region of interest" description="Disordered" evidence="1">
    <location>
        <begin position="216"/>
        <end position="235"/>
    </location>
</feature>
<dbReference type="InterPro" id="IPR012340">
    <property type="entry name" value="NA-bd_OB-fold"/>
</dbReference>
<feature type="compositionally biased region" description="Basic and acidic residues" evidence="1">
    <location>
        <begin position="412"/>
        <end position="423"/>
    </location>
</feature>
<feature type="region of interest" description="Disordered" evidence="1">
    <location>
        <begin position="271"/>
        <end position="596"/>
    </location>
</feature>
<feature type="compositionally biased region" description="Basic and acidic residues" evidence="1">
    <location>
        <begin position="557"/>
        <end position="580"/>
    </location>
</feature>
<gene>
    <name evidence="2" type="ORF">PGO_041850</name>
</gene>
<feature type="compositionally biased region" description="Basic and acidic residues" evidence="1">
    <location>
        <begin position="342"/>
        <end position="355"/>
    </location>
</feature>
<evidence type="ECO:0000313" key="3">
    <source>
        <dbReference type="Proteomes" id="UP000195521"/>
    </source>
</evidence>
<protein>
    <submittedName>
        <fullName evidence="2">Uncharacterized protein</fullName>
    </submittedName>
</protein>
<feature type="compositionally biased region" description="Gly residues" evidence="1">
    <location>
        <begin position="513"/>
        <end position="524"/>
    </location>
</feature>
<feature type="compositionally biased region" description="Gly residues" evidence="1">
    <location>
        <begin position="298"/>
        <end position="309"/>
    </location>
</feature>
<sequence>MFFLYNKITSASTKAHEEKKDNSIDTWRNETFQEDENITKEKSNERNYNEEDDLFLMFENNEQSRENNIKEEISNHGEKKKSNIFFAEEKMSEQCFVSNICKQEEKKSWERRENLSEVETKGVDTDSNMNKFREHVQNSIDTTDSCEYLQQISTHVGEFDENGDDFFKIDQNNFSTFTFSASYHTKRSNNVEYAENSNDGGQINDTTNEKNKEKCAHSGHLNTSDSHHMNNDNKNSKFLNSTVDLKSCSFEHAGLEEYSVRDKEYEFEEFMSNGNITRSDDMKDENEEEKGEVKNGEVGNGEVGNGEVGNGEEEKGEVGNGEVGNGEVGNGEVGNGEEEKGDVEKGEVKNGEVKNGEVGNGEVGNGEVGNGEEEKGDVEKGEVKNGEVKNGEVGNGEVGNGEVGNGEEEKGEVEKGEVGNGEEKNDEEGNGEEEKGDVGNGKEEKDDVEKGEVKNGEVKNGEVGNGEVGNGEVGNGEEEKGEVGNGEVGNGEEGKGEVEKGEEENGEVENGEVGNGEVGNGEVGNGEEEKGEVGNGEVGNGEVGNGEVGNGEEEKGDVEKGEEEKGDVEKGEVKNGEVKNGEVGNGEVGNGEVGNGEVKHFEGQVIQSIKESEKNEEYTLKCETVNFYNAENLVYTHLEMESDISGGKQEFPFFNISEKHVPEERMCIIENTDMMHFSKSIEEDEVKRGVKNYVKNEVENDIQNCVKKDVQNEKKREFPNDPFMLDSAVAVNEDIAYRYFNRTQEHREEKNASHEDTQNGTCDGKHNGDYNDEYSCLSLDLSFCANISKEKSNYSLDEYLCFRNVNRKEEEEKNTFFENNSLEKLDEGKNTFFENNSLEKLDEGKNTFFENNSLEKLDEGKVLQNKNIEFESTSFNNKEMEKEKPRMEEQSDKKILDENFFYQKKTCEIGENGFEEKWEEENWGKLGITQMRNTEIDNEKKSIDNLFFGDVNEVYYEAYMDVERNGDETFEIMDIENSNEKKLLFVDEDVNVVRKFCCNSRDDASFYKDKELMEMMNQNEEPTLENKEVIEVVEMANVEEGKNGNTSLPFDGNETHDMEKVAKERKDQIDNDFYLLETVDLKYMKPNTLLSNNTQNKLEKVIENSEQEWKFYEHRKIIEGITKHRTKQKEEEIKFEDKQLCSKEMNELKDDNSFSSKQVGEIKTRNLISQTVVEYNECEEEKESCLSYESNKNNNPVALGTDDGKHILGENSKNIYEEMNPTFHPNILNEQFVQKCYDITMKELGSTLNMSINMRQENNPDERKGASLHNISKVINCVLNNDLNKVEKMNGHDERVFTEVDREEEDIMQIWNEMNEKEEIHSVKSYDRIMKHNGNDTKIELANEEIFEIAILNDNREKKKKKKKISVLSMPNTKQFKYGSGSLEYLKALRELPPLKFLKCKDLRPFLRLFNIVLKAVCLYHFNRYHVYVFAGDESGCVYVKLKMKYKKFCQEDETFMLANCCASVEDGHLVLEINEYSNIFPLKYNIITNVNTNINFSDAKFVTLSECRI</sequence>
<organism evidence="2 3">
    <name type="scientific">Plasmodium gonderi</name>
    <dbReference type="NCBI Taxonomy" id="77519"/>
    <lineage>
        <taxon>Eukaryota</taxon>
        <taxon>Sar</taxon>
        <taxon>Alveolata</taxon>
        <taxon>Apicomplexa</taxon>
        <taxon>Aconoidasida</taxon>
        <taxon>Haemosporida</taxon>
        <taxon>Plasmodiidae</taxon>
        <taxon>Plasmodium</taxon>
        <taxon>Plasmodium (Plasmodium)</taxon>
    </lineage>
</organism>
<dbReference type="PANTHER" id="PTHR35001:SF3">
    <property type="entry name" value="RIBOSOME-BINDING PROTEIN 1"/>
    <property type="match status" value="1"/>
</dbReference>
<name>A0A1Y1JGM0_PLAGO</name>
<dbReference type="Proteomes" id="UP000195521">
    <property type="component" value="Unassembled WGS sequence"/>
</dbReference>
<feature type="compositionally biased region" description="Gly residues" evidence="1">
    <location>
        <begin position="358"/>
        <end position="369"/>
    </location>
</feature>
<feature type="compositionally biased region" description="Basic and acidic residues" evidence="1">
    <location>
        <begin position="432"/>
        <end position="460"/>
    </location>
</feature>
<dbReference type="GeneID" id="39746295"/>
<feature type="compositionally biased region" description="Gly residues" evidence="1">
    <location>
        <begin position="463"/>
        <end position="474"/>
    </location>
</feature>
<dbReference type="OrthoDB" id="372613at2759"/>
<evidence type="ECO:0000256" key="1">
    <source>
        <dbReference type="SAM" id="MobiDB-lite"/>
    </source>
</evidence>
<keyword evidence="3" id="KW-1185">Reference proteome</keyword>
<dbReference type="EMBL" id="BDQF01000004">
    <property type="protein sequence ID" value="GAW79583.1"/>
    <property type="molecule type" value="Genomic_DNA"/>
</dbReference>
<accession>A0A1Y1JGM0</accession>
<reference evidence="3" key="1">
    <citation type="submission" date="2017-04" db="EMBL/GenBank/DDBJ databases">
        <title>Plasmodium gonderi genome.</title>
        <authorList>
            <person name="Arisue N."/>
            <person name="Honma H."/>
            <person name="Kawai S."/>
            <person name="Tougan T."/>
            <person name="Tanabe K."/>
            <person name="Horii T."/>
        </authorList>
    </citation>
    <scope>NUCLEOTIDE SEQUENCE [LARGE SCALE GENOMIC DNA]</scope>
    <source>
        <strain evidence="3">ATCC 30045</strain>
    </source>
</reference>
<feature type="compositionally biased region" description="Gly residues" evidence="1">
    <location>
        <begin position="318"/>
        <end position="334"/>
    </location>
</feature>
<dbReference type="SUPFAM" id="SSF50249">
    <property type="entry name" value="Nucleic acid-binding proteins"/>
    <property type="match status" value="1"/>
</dbReference>